<gene>
    <name evidence="2" type="ORF">ERS852498_00422</name>
</gene>
<dbReference type="Proteomes" id="UP000095709">
    <property type="component" value="Unassembled WGS sequence"/>
</dbReference>
<dbReference type="AlphaFoldDB" id="A0A174HTS6"/>
<proteinExistence type="predicted"/>
<accession>A0A174HTS6</accession>
<evidence type="ECO:0000313" key="2">
    <source>
        <dbReference type="EMBL" id="CUO76737.1"/>
    </source>
</evidence>
<protein>
    <submittedName>
        <fullName evidence="2">LPS biosynthesis protein</fullName>
    </submittedName>
</protein>
<dbReference type="GO" id="GO:0009100">
    <property type="term" value="P:glycoprotein metabolic process"/>
    <property type="evidence" value="ECO:0007669"/>
    <property type="project" value="UniProtKB-ARBA"/>
</dbReference>
<evidence type="ECO:0000259" key="1">
    <source>
        <dbReference type="Pfam" id="PF04991"/>
    </source>
</evidence>
<sequence>MGKTKQKGNAVMRKITELKEKQEIALGILLYLDEVCRKHHLIYFAADGTLLGLIRHQGFIPWDDDVDVWMPRADYEKLEQIVNSETDTPYRVMNFHNTKGFTLAYGKLVHTGTSLVEHVAGAVDTGLFVDIFPFDGLPEKDTPEYDRHWKKLLFLESQRMNAFRTYRQTLKGNKGSFAKWCKWAIRKCYGKERILREMEKECRKYRAEDSKWVACQCGGYRKSDAIPKTAIEEIVRLPFEGHLINAPAGYETYLHTLYGDYHQLPPEDQRHPEHVGDAYWR</sequence>
<dbReference type="InterPro" id="IPR052942">
    <property type="entry name" value="LPS_cholinephosphotransferase"/>
</dbReference>
<organism evidence="2 3">
    <name type="scientific">Fusicatenibacter saccharivorans</name>
    <dbReference type="NCBI Taxonomy" id="1150298"/>
    <lineage>
        <taxon>Bacteria</taxon>
        <taxon>Bacillati</taxon>
        <taxon>Bacillota</taxon>
        <taxon>Clostridia</taxon>
        <taxon>Lachnospirales</taxon>
        <taxon>Lachnospiraceae</taxon>
        <taxon>Fusicatenibacter</taxon>
    </lineage>
</organism>
<name>A0A174HTS6_9FIRM</name>
<dbReference type="PANTHER" id="PTHR43404:SF2">
    <property type="entry name" value="LIPOPOLYSACCHARIDE CHOLINEPHOSPHOTRANSFERASE LICD"/>
    <property type="match status" value="1"/>
</dbReference>
<dbReference type="EMBL" id="CZAL01000002">
    <property type="protein sequence ID" value="CUO76737.1"/>
    <property type="molecule type" value="Genomic_DNA"/>
</dbReference>
<reference evidence="2 3" key="1">
    <citation type="submission" date="2015-09" db="EMBL/GenBank/DDBJ databases">
        <authorList>
            <consortium name="Pathogen Informatics"/>
        </authorList>
    </citation>
    <scope>NUCLEOTIDE SEQUENCE [LARGE SCALE GENOMIC DNA]</scope>
    <source>
        <strain evidence="2 3">2789STDY5834885</strain>
    </source>
</reference>
<feature type="domain" description="LicD/FKTN/FKRP nucleotidyltransferase" evidence="1">
    <location>
        <begin position="36"/>
        <end position="259"/>
    </location>
</feature>
<dbReference type="Pfam" id="PF04991">
    <property type="entry name" value="LicD"/>
    <property type="match status" value="1"/>
</dbReference>
<dbReference type="PANTHER" id="PTHR43404">
    <property type="entry name" value="LIPOPOLYSACCHARIDE CHOLINEPHOSPHOTRANSFERASE LICD"/>
    <property type="match status" value="1"/>
</dbReference>
<evidence type="ECO:0000313" key="3">
    <source>
        <dbReference type="Proteomes" id="UP000095709"/>
    </source>
</evidence>
<dbReference type="RefSeq" id="WP_055265273.1">
    <property type="nucleotide sequence ID" value="NZ_CZAL01000002.1"/>
</dbReference>
<dbReference type="InterPro" id="IPR007074">
    <property type="entry name" value="LicD/FKTN/FKRP_NTP_transf"/>
</dbReference>